<dbReference type="InterPro" id="IPR050386">
    <property type="entry name" value="Glycosyl_hydrolase_5"/>
</dbReference>
<evidence type="ECO:0000313" key="13">
    <source>
        <dbReference type="EMBL" id="PWN34517.1"/>
    </source>
</evidence>
<dbReference type="GO" id="GO:0071555">
    <property type="term" value="P:cell wall organization"/>
    <property type="evidence" value="ECO:0007669"/>
    <property type="project" value="UniProtKB-KW"/>
</dbReference>
<protein>
    <recommendedName>
        <fullName evidence="9">glucan 1,3-beta-glucosidase</fullName>
        <ecNumber evidence="9">3.2.1.58</ecNumber>
    </recommendedName>
</protein>
<keyword evidence="6 10" id="KW-0326">Glycosidase</keyword>
<dbReference type="PANTHER" id="PTHR31297">
    <property type="entry name" value="GLUCAN ENDO-1,6-BETA-GLUCOSIDASE B"/>
    <property type="match status" value="1"/>
</dbReference>
<comment type="catalytic activity">
    <reaction evidence="8">
        <text>Successive hydrolysis of beta-D-glucose units from the non-reducing ends of (1-&gt;3)-beta-D-glucans, releasing alpha-glucose.</text>
        <dbReference type="EC" id="3.2.1.58"/>
    </reaction>
</comment>
<dbReference type="GO" id="GO:0004338">
    <property type="term" value="F:glucan exo-1,3-beta-glucosidase activity"/>
    <property type="evidence" value="ECO:0007669"/>
    <property type="project" value="UniProtKB-EC"/>
</dbReference>
<evidence type="ECO:0000256" key="9">
    <source>
        <dbReference type="ARBA" id="ARBA00038929"/>
    </source>
</evidence>
<evidence type="ECO:0000313" key="14">
    <source>
        <dbReference type="Proteomes" id="UP000245771"/>
    </source>
</evidence>
<dbReference type="SUPFAM" id="SSF51445">
    <property type="entry name" value="(Trans)glycosidases"/>
    <property type="match status" value="1"/>
</dbReference>
<dbReference type="Pfam" id="PF00150">
    <property type="entry name" value="Cellulase"/>
    <property type="match status" value="1"/>
</dbReference>
<keyword evidence="14" id="KW-1185">Reference proteome</keyword>
<proteinExistence type="inferred from homology"/>
<dbReference type="RefSeq" id="XP_025354819.1">
    <property type="nucleotide sequence ID" value="XM_025501364.1"/>
</dbReference>
<evidence type="ECO:0000256" key="3">
    <source>
        <dbReference type="ARBA" id="ARBA00022525"/>
    </source>
</evidence>
<evidence type="ECO:0000256" key="4">
    <source>
        <dbReference type="ARBA" id="ARBA00022729"/>
    </source>
</evidence>
<organism evidence="13 14">
    <name type="scientific">Meira miltonrushii</name>
    <dbReference type="NCBI Taxonomy" id="1280837"/>
    <lineage>
        <taxon>Eukaryota</taxon>
        <taxon>Fungi</taxon>
        <taxon>Dikarya</taxon>
        <taxon>Basidiomycota</taxon>
        <taxon>Ustilaginomycotina</taxon>
        <taxon>Exobasidiomycetes</taxon>
        <taxon>Exobasidiales</taxon>
        <taxon>Brachybasidiaceae</taxon>
        <taxon>Meira</taxon>
    </lineage>
</organism>
<evidence type="ECO:0000256" key="11">
    <source>
        <dbReference type="SAM" id="SignalP"/>
    </source>
</evidence>
<dbReference type="GO" id="GO:0009251">
    <property type="term" value="P:glucan catabolic process"/>
    <property type="evidence" value="ECO:0007669"/>
    <property type="project" value="TreeGrafter"/>
</dbReference>
<evidence type="ECO:0000256" key="6">
    <source>
        <dbReference type="ARBA" id="ARBA00023295"/>
    </source>
</evidence>
<dbReference type="OrthoDB" id="62120at2759"/>
<dbReference type="STRING" id="1280837.A0A316VAB5"/>
<dbReference type="InterPro" id="IPR001547">
    <property type="entry name" value="Glyco_hydro_5"/>
</dbReference>
<dbReference type="GO" id="GO:0005576">
    <property type="term" value="C:extracellular region"/>
    <property type="evidence" value="ECO:0007669"/>
    <property type="project" value="UniProtKB-SubCell"/>
</dbReference>
<evidence type="ECO:0000256" key="1">
    <source>
        <dbReference type="ARBA" id="ARBA00004613"/>
    </source>
</evidence>
<reference evidence="13 14" key="1">
    <citation type="journal article" date="2018" name="Mol. Biol. Evol.">
        <title>Broad Genomic Sampling Reveals a Smut Pathogenic Ancestry of the Fungal Clade Ustilaginomycotina.</title>
        <authorList>
            <person name="Kijpornyongpan T."/>
            <person name="Mondo S.J."/>
            <person name="Barry K."/>
            <person name="Sandor L."/>
            <person name="Lee J."/>
            <person name="Lipzen A."/>
            <person name="Pangilinan J."/>
            <person name="LaButti K."/>
            <person name="Hainaut M."/>
            <person name="Henrissat B."/>
            <person name="Grigoriev I.V."/>
            <person name="Spatafora J.W."/>
            <person name="Aime M.C."/>
        </authorList>
    </citation>
    <scope>NUCLEOTIDE SEQUENCE [LARGE SCALE GENOMIC DNA]</scope>
    <source>
        <strain evidence="13 14">MCA 3882</strain>
    </source>
</reference>
<evidence type="ECO:0000256" key="5">
    <source>
        <dbReference type="ARBA" id="ARBA00022801"/>
    </source>
</evidence>
<evidence type="ECO:0000256" key="10">
    <source>
        <dbReference type="RuleBase" id="RU361153"/>
    </source>
</evidence>
<dbReference type="EMBL" id="KZ819603">
    <property type="protein sequence ID" value="PWN34517.1"/>
    <property type="molecule type" value="Genomic_DNA"/>
</dbReference>
<feature type="domain" description="Glycoside hydrolase family 5" evidence="12">
    <location>
        <begin position="111"/>
        <end position="405"/>
    </location>
</feature>
<feature type="chain" id="PRO_5016336446" description="glucan 1,3-beta-glucosidase" evidence="11">
    <location>
        <begin position="26"/>
        <end position="432"/>
    </location>
</feature>
<name>A0A316VAB5_9BASI</name>
<dbReference type="GO" id="GO:0009986">
    <property type="term" value="C:cell surface"/>
    <property type="evidence" value="ECO:0007669"/>
    <property type="project" value="TreeGrafter"/>
</dbReference>
<keyword evidence="4 11" id="KW-0732">Signal</keyword>
<keyword evidence="3" id="KW-0964">Secreted</keyword>
<dbReference type="GeneID" id="37023145"/>
<dbReference type="Gene3D" id="3.20.20.80">
    <property type="entry name" value="Glycosidases"/>
    <property type="match status" value="1"/>
</dbReference>
<sequence>MAKLSLQSSFTCLLYIAVLFTATNASPLLLPGLFATTTTTTSKSTATPTFAATSSKIRGVNLGGWFILEQWMSPTLFQQAQSLGPAGSPEPTDQWSVMTTINNTQKATQFLQNHWSSWLVESDFQQIKMIGLNTVRLPVPHWTFNSSADEPYLGGGAELPYISQAILWASKYGLDVMLDMHTAPNSQNGFDSSGHIGAVGFKDTNGPVNAARLNSALVSMTKTFVNDPKYNGAVKYIEVLNEPLCSSLGADYMTYIYQNAASIINGAVASNARSKPQIILHDCFISPLSSWSPAVSSGGGLQNVAFALDTHRYHVFAPRNNMSLQQHINLTHADGDEIAQATNTLKRQVITGEFSLALSCTDCPTGVSSTTSASDIAKLNRQFFETQTTAYERGAGWIFWSWKADNNLPWSYKDALAANWIPSNPAEKSLAL</sequence>
<dbReference type="InterPro" id="IPR017853">
    <property type="entry name" value="GH"/>
</dbReference>
<accession>A0A316VAB5</accession>
<gene>
    <name evidence="13" type="ORF">FA14DRAFT_184090</name>
</gene>
<dbReference type="InParanoid" id="A0A316VAB5"/>
<dbReference type="Proteomes" id="UP000245771">
    <property type="component" value="Unassembled WGS sequence"/>
</dbReference>
<dbReference type="PANTHER" id="PTHR31297:SF1">
    <property type="entry name" value="GLUCAN 1,3-BETA-GLUCOSIDASE I_II-RELATED"/>
    <property type="match status" value="1"/>
</dbReference>
<keyword evidence="7" id="KW-0961">Cell wall biogenesis/degradation</keyword>
<evidence type="ECO:0000259" key="12">
    <source>
        <dbReference type="Pfam" id="PF00150"/>
    </source>
</evidence>
<evidence type="ECO:0000256" key="2">
    <source>
        <dbReference type="ARBA" id="ARBA00005641"/>
    </source>
</evidence>
<evidence type="ECO:0000256" key="8">
    <source>
        <dbReference type="ARBA" id="ARBA00036824"/>
    </source>
</evidence>
<keyword evidence="5 10" id="KW-0378">Hydrolase</keyword>
<comment type="subcellular location">
    <subcellularLocation>
        <location evidence="1">Secreted</location>
    </subcellularLocation>
</comment>
<feature type="signal peptide" evidence="11">
    <location>
        <begin position="1"/>
        <end position="25"/>
    </location>
</feature>
<dbReference type="EC" id="3.2.1.58" evidence="9"/>
<dbReference type="AlphaFoldDB" id="A0A316VAB5"/>
<evidence type="ECO:0000256" key="7">
    <source>
        <dbReference type="ARBA" id="ARBA00023316"/>
    </source>
</evidence>
<comment type="similarity">
    <text evidence="2 10">Belongs to the glycosyl hydrolase 5 (cellulase A) family.</text>
</comment>